<organism evidence="2 3">
    <name type="scientific">Gordonia phage Yeezy</name>
    <dbReference type="NCBI Taxonomy" id="1821565"/>
    <lineage>
        <taxon>Viruses</taxon>
        <taxon>Duplodnaviria</taxon>
        <taxon>Heunggongvirae</taxon>
        <taxon>Uroviricota</taxon>
        <taxon>Caudoviricetes</taxon>
        <taxon>Nymbaxtervirinae</taxon>
        <taxon>Baxterfoxvirus</taxon>
        <taxon>Baxterfoxvirus yeezy</taxon>
        <taxon>Baxtervirus yeezy</taxon>
    </lineage>
</organism>
<evidence type="ECO:0000256" key="1">
    <source>
        <dbReference type="SAM" id="MobiDB-lite"/>
    </source>
</evidence>
<dbReference type="OrthoDB" id="38925at10239"/>
<dbReference type="GeneID" id="29126537"/>
<dbReference type="Proteomes" id="UP000202604">
    <property type="component" value="Segment"/>
</dbReference>
<feature type="compositionally biased region" description="Basic and acidic residues" evidence="1">
    <location>
        <begin position="82"/>
        <end position="100"/>
    </location>
</feature>
<evidence type="ECO:0000313" key="2">
    <source>
        <dbReference type="EMBL" id="AMS02819.1"/>
    </source>
</evidence>
<reference evidence="3" key="1">
    <citation type="submission" date="2016-03" db="EMBL/GenBank/DDBJ databases">
        <authorList>
            <person name="Ploux O."/>
        </authorList>
    </citation>
    <scope>NUCLEOTIDE SEQUENCE [LARGE SCALE GENOMIC DNA]</scope>
</reference>
<dbReference type="KEGG" id="vg:29126537"/>
<evidence type="ECO:0000313" key="3">
    <source>
        <dbReference type="Proteomes" id="UP000202604"/>
    </source>
</evidence>
<accession>A0A142K9N6</accession>
<protein>
    <submittedName>
        <fullName evidence="2">Uncharacterized protein</fullName>
    </submittedName>
</protein>
<gene>
    <name evidence="2" type="primary">74</name>
    <name evidence="2" type="ORF">SEA_YEEZY_74</name>
</gene>
<name>A0A142K9N6_9CAUD</name>
<proteinExistence type="predicted"/>
<dbReference type="RefSeq" id="YP_009304403.1">
    <property type="nucleotide sequence ID" value="NC_031269.1"/>
</dbReference>
<sequence length="164" mass="18057">MTITRADALEVMSCVAACHPRTAPRWHDDPQAAQFTADTWARMFNRHNLELRDLLAAVERRAADTTDTAPEPGEIIQSARTVRRDRSDAEMATDEGRARRDAAIDAKVQRMISPLAAELGRFDRPALRAVHAPTREATGDDDARAQARAELDALRNRSDDGGAA</sequence>
<feature type="region of interest" description="Disordered" evidence="1">
    <location>
        <begin position="62"/>
        <end position="100"/>
    </location>
</feature>
<dbReference type="EMBL" id="KU963249">
    <property type="protein sequence ID" value="AMS02819.1"/>
    <property type="molecule type" value="Genomic_DNA"/>
</dbReference>
<keyword evidence="3" id="KW-1185">Reference proteome</keyword>